<feature type="compositionally biased region" description="Basic residues" evidence="14">
    <location>
        <begin position="254"/>
        <end position="266"/>
    </location>
</feature>
<evidence type="ECO:0000256" key="2">
    <source>
        <dbReference type="ARBA" id="ARBA00007025"/>
    </source>
</evidence>
<reference evidence="16" key="1">
    <citation type="journal article" date="2023" name="IScience">
        <title>Live-bearing cockroach genome reveals convergent evolutionary mechanisms linked to viviparity in insects and beyond.</title>
        <authorList>
            <person name="Fouks B."/>
            <person name="Harrison M.C."/>
            <person name="Mikhailova A.A."/>
            <person name="Marchal E."/>
            <person name="English S."/>
            <person name="Carruthers M."/>
            <person name="Jennings E.C."/>
            <person name="Chiamaka E.L."/>
            <person name="Frigard R.A."/>
            <person name="Pippel M."/>
            <person name="Attardo G.M."/>
            <person name="Benoit J.B."/>
            <person name="Bornberg-Bauer E."/>
            <person name="Tobe S.S."/>
        </authorList>
    </citation>
    <scope>NUCLEOTIDE SEQUENCE</scope>
    <source>
        <strain evidence="16">Stay&amp;Tobe</strain>
    </source>
</reference>
<dbReference type="GO" id="GO:0005721">
    <property type="term" value="C:pericentric heterochromatin"/>
    <property type="evidence" value="ECO:0007669"/>
    <property type="project" value="TreeGrafter"/>
</dbReference>
<feature type="domain" description="PHD-type" evidence="15">
    <location>
        <begin position="69"/>
        <end position="206"/>
    </location>
</feature>
<keyword evidence="17" id="KW-1185">Reference proteome</keyword>
<feature type="non-terminal residue" evidence="16">
    <location>
        <position position="1"/>
    </location>
</feature>
<evidence type="ECO:0000256" key="11">
    <source>
        <dbReference type="ARBA" id="ARBA00023204"/>
    </source>
</evidence>
<dbReference type="Proteomes" id="UP001233999">
    <property type="component" value="Unassembled WGS sequence"/>
</dbReference>
<gene>
    <name evidence="16" type="ORF">L9F63_006849</name>
</gene>
<dbReference type="InterPro" id="IPR052131">
    <property type="entry name" value="ATRX_domain-containing"/>
</dbReference>
<dbReference type="InterPro" id="IPR025766">
    <property type="entry name" value="ADD"/>
</dbReference>
<keyword evidence="5" id="KW-0227">DNA damage</keyword>
<keyword evidence="9" id="KW-0067">ATP-binding</keyword>
<feature type="compositionally biased region" description="Basic and acidic residues" evidence="14">
    <location>
        <begin position="274"/>
        <end position="284"/>
    </location>
</feature>
<keyword evidence="10" id="KW-0238">DNA-binding</keyword>
<comment type="caution">
    <text evidence="16">The sequence shown here is derived from an EMBL/GenBank/DDBJ whole genome shotgun (WGS) entry which is preliminary data.</text>
</comment>
<keyword evidence="3" id="KW-0479">Metal-binding</keyword>
<reference evidence="16" key="2">
    <citation type="submission" date="2023-05" db="EMBL/GenBank/DDBJ databases">
        <authorList>
            <person name="Fouks B."/>
        </authorList>
    </citation>
    <scope>NUCLEOTIDE SEQUENCE</scope>
    <source>
        <strain evidence="16">Stay&amp;Tobe</strain>
        <tissue evidence="16">Testes</tissue>
    </source>
</reference>
<dbReference type="Gene3D" id="3.30.40.10">
    <property type="entry name" value="Zinc/RING finger domain, C3HC4 (zinc finger)"/>
    <property type="match status" value="1"/>
</dbReference>
<feature type="region of interest" description="Disordered" evidence="14">
    <location>
        <begin position="217"/>
        <end position="329"/>
    </location>
</feature>
<accession>A0AAD8E3U0</accession>
<evidence type="ECO:0000313" key="17">
    <source>
        <dbReference type="Proteomes" id="UP001233999"/>
    </source>
</evidence>
<evidence type="ECO:0000256" key="1">
    <source>
        <dbReference type="ARBA" id="ARBA00004123"/>
    </source>
</evidence>
<dbReference type="CDD" id="cd11726">
    <property type="entry name" value="ADDz_ATRX"/>
    <property type="match status" value="1"/>
</dbReference>
<feature type="compositionally biased region" description="Basic and acidic residues" evidence="14">
    <location>
        <begin position="34"/>
        <end position="48"/>
    </location>
</feature>
<keyword evidence="8" id="KW-0862">Zinc</keyword>
<feature type="compositionally biased region" description="Basic and acidic residues" evidence="14">
    <location>
        <begin position="419"/>
        <end position="450"/>
    </location>
</feature>
<evidence type="ECO:0000256" key="12">
    <source>
        <dbReference type="ARBA" id="ARBA00023242"/>
    </source>
</evidence>
<evidence type="ECO:0000256" key="4">
    <source>
        <dbReference type="ARBA" id="ARBA00022741"/>
    </source>
</evidence>
<evidence type="ECO:0000256" key="13">
    <source>
        <dbReference type="ARBA" id="ARBA00047995"/>
    </source>
</evidence>
<evidence type="ECO:0000313" key="16">
    <source>
        <dbReference type="EMBL" id="KAJ9576250.1"/>
    </source>
</evidence>
<evidence type="ECO:0000256" key="14">
    <source>
        <dbReference type="SAM" id="MobiDB-lite"/>
    </source>
</evidence>
<comment type="catalytic activity">
    <reaction evidence="13">
        <text>ATP + H2O = ADP + phosphate + H(+)</text>
        <dbReference type="Rhea" id="RHEA:13065"/>
        <dbReference type="ChEBI" id="CHEBI:15377"/>
        <dbReference type="ChEBI" id="CHEBI:15378"/>
        <dbReference type="ChEBI" id="CHEBI:30616"/>
        <dbReference type="ChEBI" id="CHEBI:43474"/>
        <dbReference type="ChEBI" id="CHEBI:456216"/>
        <dbReference type="EC" id="3.6.4.12"/>
    </reaction>
</comment>
<feature type="region of interest" description="Disordered" evidence="14">
    <location>
        <begin position="1"/>
        <end position="48"/>
    </location>
</feature>
<evidence type="ECO:0000256" key="9">
    <source>
        <dbReference type="ARBA" id="ARBA00022840"/>
    </source>
</evidence>
<keyword evidence="11" id="KW-0234">DNA repair</keyword>
<dbReference type="InterPro" id="IPR011011">
    <property type="entry name" value="Znf_FYVE_PHD"/>
</dbReference>
<keyword evidence="4" id="KW-0547">Nucleotide-binding</keyword>
<dbReference type="AlphaFoldDB" id="A0AAD8E3U0"/>
<dbReference type="EMBL" id="JASPKZ010009802">
    <property type="protein sequence ID" value="KAJ9576250.1"/>
    <property type="molecule type" value="Genomic_DNA"/>
</dbReference>
<comment type="similarity">
    <text evidence="2">Belongs to the SNF2/RAD54 helicase family.</text>
</comment>
<dbReference type="InterPro" id="IPR041430">
    <property type="entry name" value="ADD_ATRX"/>
</dbReference>
<dbReference type="InterPro" id="IPR013083">
    <property type="entry name" value="Znf_RING/FYVE/PHD"/>
</dbReference>
<evidence type="ECO:0000256" key="8">
    <source>
        <dbReference type="ARBA" id="ARBA00022833"/>
    </source>
</evidence>
<dbReference type="PANTHER" id="PTHR46357">
    <property type="entry name" value="TRANSCRIPTIONAL REGULATOR ATRX"/>
    <property type="match status" value="1"/>
</dbReference>
<feature type="region of interest" description="Disordered" evidence="14">
    <location>
        <begin position="415"/>
        <end position="450"/>
    </location>
</feature>
<evidence type="ECO:0000256" key="10">
    <source>
        <dbReference type="ARBA" id="ARBA00023125"/>
    </source>
</evidence>
<dbReference type="GO" id="GO:0006281">
    <property type="term" value="P:DNA repair"/>
    <property type="evidence" value="ECO:0007669"/>
    <property type="project" value="UniProtKB-KW"/>
</dbReference>
<protein>
    <recommendedName>
        <fullName evidence="15">PHD-type domain-containing protein</fullName>
    </recommendedName>
</protein>
<dbReference type="GO" id="GO:0008270">
    <property type="term" value="F:zinc ion binding"/>
    <property type="evidence" value="ECO:0007669"/>
    <property type="project" value="UniProtKB-KW"/>
</dbReference>
<dbReference type="GO" id="GO:0031297">
    <property type="term" value="P:replication fork processing"/>
    <property type="evidence" value="ECO:0007669"/>
    <property type="project" value="TreeGrafter"/>
</dbReference>
<evidence type="ECO:0000256" key="3">
    <source>
        <dbReference type="ARBA" id="ARBA00022723"/>
    </source>
</evidence>
<evidence type="ECO:0000259" key="15">
    <source>
        <dbReference type="PROSITE" id="PS51533"/>
    </source>
</evidence>
<dbReference type="GO" id="GO:0005634">
    <property type="term" value="C:nucleus"/>
    <property type="evidence" value="ECO:0007669"/>
    <property type="project" value="UniProtKB-SubCell"/>
</dbReference>
<keyword evidence="12" id="KW-0539">Nucleus</keyword>
<comment type="subcellular location">
    <subcellularLocation>
        <location evidence="1">Nucleus</location>
    </subcellularLocation>
</comment>
<keyword evidence="7" id="KW-0378">Hydrolase</keyword>
<evidence type="ECO:0000256" key="7">
    <source>
        <dbReference type="ARBA" id="ARBA00022801"/>
    </source>
</evidence>
<dbReference type="PROSITE" id="PS51533">
    <property type="entry name" value="ADD"/>
    <property type="match status" value="1"/>
</dbReference>
<dbReference type="GO" id="GO:0016787">
    <property type="term" value="F:hydrolase activity"/>
    <property type="evidence" value="ECO:0007669"/>
    <property type="project" value="UniProtKB-KW"/>
</dbReference>
<dbReference type="PANTHER" id="PTHR46357:SF1">
    <property type="entry name" value="TRANSCRIPTIONAL REGULATOR ATRX"/>
    <property type="match status" value="1"/>
</dbReference>
<sequence>MSDSESIHLPSSPDLRKAVKERDKKKRYSSTSSESEKENVKERNKYRESTFEVTESKRELKYREKYYKDPDDVITSRKLRCTSCNSFLQSILLEGRDVYQHPALKVLMCKSCVEFYGDGNLSIDEDGSGKYCRWCAQGGTLYCCSSCCNAFCKKCIKRNLNRSILDDIESDDWKCFVCDGEPLWELRAICKNAHIMSKKIKKKRKEELEKNLKLLKKKKEKESSSRRLNKWQKSTSHLNSSSENDDNSNEDRKKNAKSRKLKRKRNTSSSSDGGKPDKKKKQEDSESDVLVVTECIDLADDDTPNKNKSKKSKDDSIDDSMPVEVDPEGRKEASDYLIRHLKDIVDIGELIAYRAKRLMEKKIVETDFSDPKKVEKVVDSTKLLVKLAGENMEHSIEFLNSQHVHWFKQVKKRSKAKKKLESEREKEEVNLESEREKENVNLESEREKEK</sequence>
<dbReference type="GO" id="GO:0031490">
    <property type="term" value="F:chromatin DNA binding"/>
    <property type="evidence" value="ECO:0007669"/>
    <property type="project" value="TreeGrafter"/>
</dbReference>
<keyword evidence="6" id="KW-0863">Zinc-finger</keyword>
<dbReference type="Pfam" id="PF17981">
    <property type="entry name" value="ADD_ATRX"/>
    <property type="match status" value="1"/>
</dbReference>
<name>A0AAD8E3U0_DIPPU</name>
<proteinExistence type="inferred from homology"/>
<dbReference type="GO" id="GO:0005524">
    <property type="term" value="F:ATP binding"/>
    <property type="evidence" value="ECO:0007669"/>
    <property type="project" value="UniProtKB-KW"/>
</dbReference>
<evidence type="ECO:0000256" key="5">
    <source>
        <dbReference type="ARBA" id="ARBA00022763"/>
    </source>
</evidence>
<organism evidence="16 17">
    <name type="scientific">Diploptera punctata</name>
    <name type="common">Pacific beetle cockroach</name>
    <dbReference type="NCBI Taxonomy" id="6984"/>
    <lineage>
        <taxon>Eukaryota</taxon>
        <taxon>Metazoa</taxon>
        <taxon>Ecdysozoa</taxon>
        <taxon>Arthropoda</taxon>
        <taxon>Hexapoda</taxon>
        <taxon>Insecta</taxon>
        <taxon>Pterygota</taxon>
        <taxon>Neoptera</taxon>
        <taxon>Polyneoptera</taxon>
        <taxon>Dictyoptera</taxon>
        <taxon>Blattodea</taxon>
        <taxon>Blaberoidea</taxon>
        <taxon>Blaberidae</taxon>
        <taxon>Diplopterinae</taxon>
        <taxon>Diploptera</taxon>
    </lineage>
</organism>
<dbReference type="SUPFAM" id="SSF57903">
    <property type="entry name" value="FYVE/PHD zinc finger"/>
    <property type="match status" value="1"/>
</dbReference>
<dbReference type="GO" id="GO:0003678">
    <property type="term" value="F:DNA helicase activity"/>
    <property type="evidence" value="ECO:0007669"/>
    <property type="project" value="UniProtKB-EC"/>
</dbReference>
<evidence type="ECO:0000256" key="6">
    <source>
        <dbReference type="ARBA" id="ARBA00022771"/>
    </source>
</evidence>
<dbReference type="GO" id="GO:0006338">
    <property type="term" value="P:chromatin remodeling"/>
    <property type="evidence" value="ECO:0007669"/>
    <property type="project" value="TreeGrafter"/>
</dbReference>
<dbReference type="GO" id="GO:0010468">
    <property type="term" value="P:regulation of gene expression"/>
    <property type="evidence" value="ECO:0007669"/>
    <property type="project" value="UniProtKB-ARBA"/>
</dbReference>